<gene>
    <name evidence="5" type="ORF">HZI73_09965</name>
</gene>
<proteinExistence type="predicted"/>
<dbReference type="EMBL" id="CP058649">
    <property type="protein sequence ID" value="QUI22607.1"/>
    <property type="molecule type" value="Genomic_DNA"/>
</dbReference>
<dbReference type="SMART" id="SM01134">
    <property type="entry name" value="DeoRC"/>
    <property type="match status" value="1"/>
</dbReference>
<sequence length="265" mass="30776">MIPKVQKRRAEIKNIVNIEGKAYGNELSKMFGVTTETIRADLDFIGMQEGYIRIHGGITKEETEHFNMQYKYHERQTNYVEAKKKICYHTMDLIEDNDCIYVDTGSTVTFLLHYINRRRNITLVTPSIALLMKYVTENYAQVFLNQGHTFIFIGGEVDANILTTYGTFFHQTVEDFNFDKMIFSVDGIDYKKGCTDVDYASYAMIKSVSKKANKKIAIMDKSKFGRVATHHVIGWDSIDYLVTDYALDHKWKSLLKQKNITYKQM</sequence>
<dbReference type="PANTHER" id="PTHR30363">
    <property type="entry name" value="HTH-TYPE TRANSCRIPTIONAL REGULATOR SRLR-RELATED"/>
    <property type="match status" value="1"/>
</dbReference>
<dbReference type="AlphaFoldDB" id="A0A8J8MIT7"/>
<keyword evidence="2" id="KW-0238">DNA-binding</keyword>
<evidence type="ECO:0000259" key="4">
    <source>
        <dbReference type="PROSITE" id="PS51000"/>
    </source>
</evidence>
<dbReference type="InterPro" id="IPR001034">
    <property type="entry name" value="DeoR_HTH"/>
</dbReference>
<dbReference type="InterPro" id="IPR014036">
    <property type="entry name" value="DeoR-like_C"/>
</dbReference>
<keyword evidence="6" id="KW-1185">Reference proteome</keyword>
<dbReference type="PROSITE" id="PS00894">
    <property type="entry name" value="HTH_DEOR_1"/>
    <property type="match status" value="1"/>
</dbReference>
<reference evidence="5" key="1">
    <citation type="submission" date="2020-07" db="EMBL/GenBank/DDBJ databases">
        <title>Vallitalea pronyensis genome.</title>
        <authorList>
            <person name="Postec A."/>
        </authorList>
    </citation>
    <scope>NUCLEOTIDE SEQUENCE</scope>
    <source>
        <strain evidence="5">FatNI3</strain>
    </source>
</reference>
<dbReference type="RefSeq" id="WP_212698097.1">
    <property type="nucleotide sequence ID" value="NZ_CP058649.1"/>
</dbReference>
<feature type="domain" description="HTH deoR-type" evidence="4">
    <location>
        <begin position="5"/>
        <end position="60"/>
    </location>
</feature>
<dbReference type="KEGG" id="vpy:HZI73_09965"/>
<dbReference type="InterPro" id="IPR018356">
    <property type="entry name" value="Tscrpt_reg_HTH_DeoR_CS"/>
</dbReference>
<dbReference type="GO" id="GO:0003677">
    <property type="term" value="F:DNA binding"/>
    <property type="evidence" value="ECO:0007669"/>
    <property type="project" value="UniProtKB-KW"/>
</dbReference>
<accession>A0A8J8MIT7</accession>
<evidence type="ECO:0000313" key="6">
    <source>
        <dbReference type="Proteomes" id="UP000683246"/>
    </source>
</evidence>
<dbReference type="PROSITE" id="PS51000">
    <property type="entry name" value="HTH_DEOR_2"/>
    <property type="match status" value="1"/>
</dbReference>
<dbReference type="SUPFAM" id="SSF100950">
    <property type="entry name" value="NagB/RpiA/CoA transferase-like"/>
    <property type="match status" value="1"/>
</dbReference>
<dbReference type="InterPro" id="IPR050313">
    <property type="entry name" value="Carb_Metab_HTH_regulators"/>
</dbReference>
<dbReference type="Pfam" id="PF00455">
    <property type="entry name" value="DeoRC"/>
    <property type="match status" value="1"/>
</dbReference>
<dbReference type="InterPro" id="IPR037171">
    <property type="entry name" value="NagB/RpiA_transferase-like"/>
</dbReference>
<dbReference type="SMART" id="SM00420">
    <property type="entry name" value="HTH_DEOR"/>
    <property type="match status" value="1"/>
</dbReference>
<keyword evidence="1" id="KW-0805">Transcription regulation</keyword>
<dbReference type="Proteomes" id="UP000683246">
    <property type="component" value="Chromosome"/>
</dbReference>
<evidence type="ECO:0000256" key="1">
    <source>
        <dbReference type="ARBA" id="ARBA00023015"/>
    </source>
</evidence>
<protein>
    <submittedName>
        <fullName evidence="5">DeoR/GlpR transcriptional regulator</fullName>
    </submittedName>
</protein>
<keyword evidence="3" id="KW-0804">Transcription</keyword>
<dbReference type="GO" id="GO:0003700">
    <property type="term" value="F:DNA-binding transcription factor activity"/>
    <property type="evidence" value="ECO:0007669"/>
    <property type="project" value="InterPro"/>
</dbReference>
<evidence type="ECO:0000256" key="3">
    <source>
        <dbReference type="ARBA" id="ARBA00023163"/>
    </source>
</evidence>
<dbReference type="PANTHER" id="PTHR30363:SF44">
    <property type="entry name" value="AGA OPERON TRANSCRIPTIONAL REPRESSOR-RELATED"/>
    <property type="match status" value="1"/>
</dbReference>
<name>A0A8J8MIT7_9FIRM</name>
<evidence type="ECO:0000313" key="5">
    <source>
        <dbReference type="EMBL" id="QUI22607.1"/>
    </source>
</evidence>
<dbReference type="Gene3D" id="3.40.50.1360">
    <property type="match status" value="1"/>
</dbReference>
<evidence type="ECO:0000256" key="2">
    <source>
        <dbReference type="ARBA" id="ARBA00023125"/>
    </source>
</evidence>
<dbReference type="Pfam" id="PF08220">
    <property type="entry name" value="HTH_DeoR"/>
    <property type="match status" value="1"/>
</dbReference>
<organism evidence="5 6">
    <name type="scientific">Vallitalea pronyensis</name>
    <dbReference type="NCBI Taxonomy" id="1348613"/>
    <lineage>
        <taxon>Bacteria</taxon>
        <taxon>Bacillati</taxon>
        <taxon>Bacillota</taxon>
        <taxon>Clostridia</taxon>
        <taxon>Lachnospirales</taxon>
        <taxon>Vallitaleaceae</taxon>
        <taxon>Vallitalea</taxon>
    </lineage>
</organism>